<dbReference type="EC" id="5.2.1.8" evidence="2"/>
<keyword evidence="3" id="KW-0697">Rotamase</keyword>
<dbReference type="SUPFAM" id="SSF49313">
    <property type="entry name" value="Cadherin-like"/>
    <property type="match status" value="2"/>
</dbReference>
<dbReference type="InterPro" id="IPR029000">
    <property type="entry name" value="Cyclophilin-like_dom_sf"/>
</dbReference>
<proteinExistence type="inferred from homology"/>
<evidence type="ECO:0000313" key="7">
    <source>
        <dbReference type="Proteomes" id="UP000315750"/>
    </source>
</evidence>
<dbReference type="EMBL" id="CP036278">
    <property type="protein sequence ID" value="QDU55512.1"/>
    <property type="molecule type" value="Genomic_DNA"/>
</dbReference>
<dbReference type="Gene3D" id="3.40.30.10">
    <property type="entry name" value="Glutaredoxin"/>
    <property type="match status" value="1"/>
</dbReference>
<dbReference type="SUPFAM" id="SSF50891">
    <property type="entry name" value="Cyclophilin-like"/>
    <property type="match status" value="1"/>
</dbReference>
<dbReference type="Gene3D" id="2.40.100.10">
    <property type="entry name" value="Cyclophilin-like"/>
    <property type="match status" value="1"/>
</dbReference>
<dbReference type="Proteomes" id="UP000315750">
    <property type="component" value="Chromosome"/>
</dbReference>
<dbReference type="PANTHER" id="PTHR45625">
    <property type="entry name" value="PEPTIDYL-PROLYL CIS-TRANS ISOMERASE-RELATED"/>
    <property type="match status" value="1"/>
</dbReference>
<dbReference type="SUPFAM" id="SSF52833">
    <property type="entry name" value="Thioredoxin-like"/>
    <property type="match status" value="1"/>
</dbReference>
<sequence>MNLRQWYWRYRRPSRRPARPQRTFQTLEPRWMMAADTVGDESLINDLVVHAQSTAGSQMAVGMSDSNSVVVYSGAGATDNSGVFAKVYDSDGDVLLEDFQVNSTFAGTQSEASVEVFEDGSFVITWSGRGEGDSQGIFMRMFDADGAALGDEVLVNTTVGGKQFDPAIAMASDGSFAIGWSGQSTDDSTGVYLQRFDADGEMVGDEVLVNTTTEKSQTGIALVFDSEDVLVASWSSMGQDGSDWGVYGQRYDTDGELLGEEFAWNTTTDDAQQNVSLAAGPDGEVVAIWQSREQDGDGWGIVARVLASDGETFGDEILVNDETEGQQYDAKLAIADDGSWLVTWTTGTDDGAGWEVAARSFDEDGTPEDDSFAVNQEMAGANSGHQHYASVAIQGDKAVIVWSGRGTTDRYGVYKQDYDYELEAQVAPDLEEIDDDNATVGVEYSVTVTASDENSRDTLSFYLDTENVPEGATIEQIDNNTAVIRWTATEDLLGETVTFRVLVADDGEPVMVDSEEFTLTVVEQEAPVIDTIDDGEASVDEEYSITITATDINTQDTLTFSLDGDNSPADATIEQTDNNTAIIRWTPSSDFEGTSVNFRVVVTDDGDPVMEAYQDFTVEVLNTPLTVDLNGEEVDGTDTSTTYAVSSGAVAIVEDVLVINGAEDDTVSGATVVLDDSADGTVETLAVDVLDTAITASYDTATGTLTLTGSDTAENYARVLRTLTYENSSDSATGSRTVSVSATDSLETSELAEITISIGAMDLVSLAQAITDSGAKFYGAAWCENCTEQKELFEDGAQLLPFVESSDENRELNDVGEENEIEEFPTWVFADGTRLVGVQSLQTLAAAAGVTIPVSDTPYLAEIADDTLLVGSPLLIPLDGYDPAGGALTYTITTDNADVTAELLTGNRSMVIDVEGYGDLVFQLFENYTPTATQRIIDLAMADFYDGVSFHRVLNNFVIQGGDPDGDGTGGSDLGDFDDEFNLDLQHNRTGLLSFAKSADDTNDSQFFITEGDSDSRPC</sequence>
<dbReference type="InterPro" id="IPR015919">
    <property type="entry name" value="Cadherin-like_sf"/>
</dbReference>
<evidence type="ECO:0000256" key="2">
    <source>
        <dbReference type="ARBA" id="ARBA00013194"/>
    </source>
</evidence>
<comment type="similarity">
    <text evidence="1">Belongs to the cyclophilin-type PPIase family.</text>
</comment>
<dbReference type="PROSITE" id="PS00170">
    <property type="entry name" value="CSA_PPIASE_1"/>
    <property type="match status" value="1"/>
</dbReference>
<dbReference type="GO" id="GO:0006457">
    <property type="term" value="P:protein folding"/>
    <property type="evidence" value="ECO:0007669"/>
    <property type="project" value="InterPro"/>
</dbReference>
<name>A0A518AL93_9BACT</name>
<dbReference type="KEGG" id="amuc:Pan181_17020"/>
<dbReference type="PANTHER" id="PTHR45625:SF4">
    <property type="entry name" value="PEPTIDYLPROLYL ISOMERASE DOMAIN AND WD REPEAT-CONTAINING PROTEIN 1"/>
    <property type="match status" value="1"/>
</dbReference>
<keyword evidence="7" id="KW-1185">Reference proteome</keyword>
<dbReference type="InterPro" id="IPR013783">
    <property type="entry name" value="Ig-like_fold"/>
</dbReference>
<dbReference type="PROSITE" id="PS50072">
    <property type="entry name" value="CSA_PPIASE_2"/>
    <property type="match status" value="1"/>
</dbReference>
<dbReference type="GO" id="GO:0003755">
    <property type="term" value="F:peptidyl-prolyl cis-trans isomerase activity"/>
    <property type="evidence" value="ECO:0007669"/>
    <property type="project" value="UniProtKB-KW"/>
</dbReference>
<dbReference type="AlphaFoldDB" id="A0A518AL93"/>
<evidence type="ECO:0000256" key="4">
    <source>
        <dbReference type="ARBA" id="ARBA00023235"/>
    </source>
</evidence>
<reference evidence="6 7" key="1">
    <citation type="submission" date="2019-02" db="EMBL/GenBank/DDBJ databases">
        <title>Deep-cultivation of Planctomycetes and their phenomic and genomic characterization uncovers novel biology.</title>
        <authorList>
            <person name="Wiegand S."/>
            <person name="Jogler M."/>
            <person name="Boedeker C."/>
            <person name="Pinto D."/>
            <person name="Vollmers J."/>
            <person name="Rivas-Marin E."/>
            <person name="Kohn T."/>
            <person name="Peeters S.H."/>
            <person name="Heuer A."/>
            <person name="Rast P."/>
            <person name="Oberbeckmann S."/>
            <person name="Bunk B."/>
            <person name="Jeske O."/>
            <person name="Meyerdierks A."/>
            <person name="Storesund J.E."/>
            <person name="Kallscheuer N."/>
            <person name="Luecker S."/>
            <person name="Lage O.M."/>
            <person name="Pohl T."/>
            <person name="Merkel B.J."/>
            <person name="Hornburger P."/>
            <person name="Mueller R.-W."/>
            <person name="Bruemmer F."/>
            <person name="Labrenz M."/>
            <person name="Spormann A.M."/>
            <person name="Op den Camp H."/>
            <person name="Overmann J."/>
            <person name="Amann R."/>
            <person name="Jetten M.S.M."/>
            <person name="Mascher T."/>
            <person name="Medema M.H."/>
            <person name="Devos D.P."/>
            <person name="Kaster A.-K."/>
            <person name="Ovreas L."/>
            <person name="Rohde M."/>
            <person name="Galperin M.Y."/>
            <person name="Jogler C."/>
        </authorList>
    </citation>
    <scope>NUCLEOTIDE SEQUENCE [LARGE SCALE GENOMIC DNA]</scope>
    <source>
        <strain evidence="6 7">Pan181</strain>
    </source>
</reference>
<dbReference type="InterPro" id="IPR002130">
    <property type="entry name" value="Cyclophilin-type_PPIase_dom"/>
</dbReference>
<organism evidence="6 7">
    <name type="scientific">Aeoliella mucimassa</name>
    <dbReference type="NCBI Taxonomy" id="2527972"/>
    <lineage>
        <taxon>Bacteria</taxon>
        <taxon>Pseudomonadati</taxon>
        <taxon>Planctomycetota</taxon>
        <taxon>Planctomycetia</taxon>
        <taxon>Pirellulales</taxon>
        <taxon>Lacipirellulaceae</taxon>
        <taxon>Aeoliella</taxon>
    </lineage>
</organism>
<dbReference type="RefSeq" id="WP_145246363.1">
    <property type="nucleotide sequence ID" value="NZ_CP036278.1"/>
</dbReference>
<dbReference type="InterPro" id="IPR044666">
    <property type="entry name" value="Cyclophilin_A-like"/>
</dbReference>
<gene>
    <name evidence="6" type="ORF">Pan181_17020</name>
</gene>
<evidence type="ECO:0000256" key="3">
    <source>
        <dbReference type="ARBA" id="ARBA00023110"/>
    </source>
</evidence>
<dbReference type="InterPro" id="IPR020892">
    <property type="entry name" value="Cyclophilin-type_PPIase_CS"/>
</dbReference>
<protein>
    <recommendedName>
        <fullName evidence="2">peptidylprolyl isomerase</fullName>
        <ecNumber evidence="2">5.2.1.8</ecNumber>
    </recommendedName>
</protein>
<dbReference type="Pfam" id="PF00160">
    <property type="entry name" value="Pro_isomerase"/>
    <property type="match status" value="1"/>
</dbReference>
<accession>A0A518AL93</accession>
<keyword evidence="4 6" id="KW-0413">Isomerase</keyword>
<dbReference type="InterPro" id="IPR036249">
    <property type="entry name" value="Thioredoxin-like_sf"/>
</dbReference>
<dbReference type="Gene3D" id="2.60.40.10">
    <property type="entry name" value="Immunoglobulins"/>
    <property type="match status" value="2"/>
</dbReference>
<dbReference type="PRINTS" id="PR00153">
    <property type="entry name" value="CSAPPISMRASE"/>
</dbReference>
<dbReference type="GO" id="GO:0016020">
    <property type="term" value="C:membrane"/>
    <property type="evidence" value="ECO:0007669"/>
    <property type="project" value="InterPro"/>
</dbReference>
<evidence type="ECO:0000259" key="5">
    <source>
        <dbReference type="PROSITE" id="PS50072"/>
    </source>
</evidence>
<dbReference type="GO" id="GO:0005509">
    <property type="term" value="F:calcium ion binding"/>
    <property type="evidence" value="ECO:0007669"/>
    <property type="project" value="InterPro"/>
</dbReference>
<evidence type="ECO:0000256" key="1">
    <source>
        <dbReference type="ARBA" id="ARBA00007365"/>
    </source>
</evidence>
<feature type="domain" description="PPIase cyclophilin-type" evidence="5">
    <location>
        <begin position="907"/>
        <end position="1019"/>
    </location>
</feature>
<evidence type="ECO:0000313" key="6">
    <source>
        <dbReference type="EMBL" id="QDU55512.1"/>
    </source>
</evidence>
<dbReference type="OrthoDB" id="254354at2"/>